<proteinExistence type="predicted"/>
<evidence type="ECO:0000313" key="2">
    <source>
        <dbReference type="EMBL" id="MBH8595069.1"/>
    </source>
</evidence>
<dbReference type="Pfam" id="PF10830">
    <property type="entry name" value="DUF2553"/>
    <property type="match status" value="1"/>
</dbReference>
<accession>A0A8I1A598</accession>
<dbReference type="RefSeq" id="WP_181731388.1">
    <property type="nucleotide sequence ID" value="NZ_JACEIR010000002.1"/>
</dbReference>
<organism evidence="2 3">
    <name type="scientific">Thermoactinomyces intermedius</name>
    <dbReference type="NCBI Taxonomy" id="2024"/>
    <lineage>
        <taxon>Bacteria</taxon>
        <taxon>Bacillati</taxon>
        <taxon>Bacillota</taxon>
        <taxon>Bacilli</taxon>
        <taxon>Bacillales</taxon>
        <taxon>Thermoactinomycetaceae</taxon>
        <taxon>Thermoactinomyces</taxon>
    </lineage>
</organism>
<name>A0A8I1A598_THEIN</name>
<dbReference type="AlphaFoldDB" id="A0A8I1A598"/>
<feature type="region of interest" description="Disordered" evidence="1">
    <location>
        <begin position="52"/>
        <end position="76"/>
    </location>
</feature>
<sequence length="76" mass="8522">MDRHQKITSEVVGKIKNGKVVLYHHGKTIGHIPLDEKLPHLEEGYQFKNGDIHSSLIPPSQPSPDSYVSDCDLGWC</sequence>
<evidence type="ECO:0000256" key="1">
    <source>
        <dbReference type="SAM" id="MobiDB-lite"/>
    </source>
</evidence>
<protein>
    <submittedName>
        <fullName evidence="2">DUF2553 family protein</fullName>
    </submittedName>
</protein>
<reference evidence="2 3" key="1">
    <citation type="submission" date="2020-12" db="EMBL/GenBank/DDBJ databases">
        <title>WGS of Thermoactinomyces spp.</title>
        <authorList>
            <person name="Cheng K."/>
        </authorList>
    </citation>
    <scope>NUCLEOTIDE SEQUENCE [LARGE SCALE GENOMIC DNA]</scope>
    <source>
        <strain evidence="3">CICC 10671\DSM 43846</strain>
    </source>
</reference>
<dbReference type="Proteomes" id="UP000633619">
    <property type="component" value="Unassembled WGS sequence"/>
</dbReference>
<evidence type="ECO:0000313" key="3">
    <source>
        <dbReference type="Proteomes" id="UP000633619"/>
    </source>
</evidence>
<keyword evidence="3" id="KW-1185">Reference proteome</keyword>
<dbReference type="EMBL" id="JAECVW010000003">
    <property type="protein sequence ID" value="MBH8595069.1"/>
    <property type="molecule type" value="Genomic_DNA"/>
</dbReference>
<dbReference type="InterPro" id="IPR020140">
    <property type="entry name" value="Uncharacterised_YusG"/>
</dbReference>
<gene>
    <name evidence="2" type="ORF">I8U20_06950</name>
</gene>
<comment type="caution">
    <text evidence="2">The sequence shown here is derived from an EMBL/GenBank/DDBJ whole genome shotgun (WGS) entry which is preliminary data.</text>
</comment>